<dbReference type="EMBL" id="BGZK01000594">
    <property type="protein sequence ID" value="GBP52055.1"/>
    <property type="molecule type" value="Genomic_DNA"/>
</dbReference>
<dbReference type="AlphaFoldDB" id="A0A4C1WPK3"/>
<keyword evidence="3" id="KW-1185">Reference proteome</keyword>
<dbReference type="OrthoDB" id="6921998at2759"/>
<name>A0A4C1WPK3_EUMVA</name>
<dbReference type="Proteomes" id="UP000299102">
    <property type="component" value="Unassembled WGS sequence"/>
</dbReference>
<evidence type="ECO:0000313" key="2">
    <source>
        <dbReference type="EMBL" id="GBP52055.1"/>
    </source>
</evidence>
<feature type="region of interest" description="Disordered" evidence="1">
    <location>
        <begin position="96"/>
        <end position="118"/>
    </location>
</feature>
<proteinExistence type="predicted"/>
<comment type="caution">
    <text evidence="2">The sequence shown here is derived from an EMBL/GenBank/DDBJ whole genome shotgun (WGS) entry which is preliminary data.</text>
</comment>
<sequence>MTFAQQLPQVLGQKTAPVPTDSWPRPICPPASLDGHQPERFARLLSRTRLTDLESIRDAIIVSLRDQLSHANASYNRRPNNLTGARLSQRTFCRGSAPSSLLDSPVPNKKPRKTSARHQDLALESIRADNVEHFPEWTAPNQQMPEMFEIPFVH</sequence>
<evidence type="ECO:0000256" key="1">
    <source>
        <dbReference type="SAM" id="MobiDB-lite"/>
    </source>
</evidence>
<protein>
    <submittedName>
        <fullName evidence="2">Uncharacterized protein</fullName>
    </submittedName>
</protein>
<accession>A0A4C1WPK3</accession>
<gene>
    <name evidence="2" type="ORF">EVAR_97525_1</name>
</gene>
<feature type="region of interest" description="Disordered" evidence="1">
    <location>
        <begin position="1"/>
        <end position="25"/>
    </location>
</feature>
<organism evidence="2 3">
    <name type="scientific">Eumeta variegata</name>
    <name type="common">Bagworm moth</name>
    <name type="synonym">Eumeta japonica</name>
    <dbReference type="NCBI Taxonomy" id="151549"/>
    <lineage>
        <taxon>Eukaryota</taxon>
        <taxon>Metazoa</taxon>
        <taxon>Ecdysozoa</taxon>
        <taxon>Arthropoda</taxon>
        <taxon>Hexapoda</taxon>
        <taxon>Insecta</taxon>
        <taxon>Pterygota</taxon>
        <taxon>Neoptera</taxon>
        <taxon>Endopterygota</taxon>
        <taxon>Lepidoptera</taxon>
        <taxon>Glossata</taxon>
        <taxon>Ditrysia</taxon>
        <taxon>Tineoidea</taxon>
        <taxon>Psychidae</taxon>
        <taxon>Oiketicinae</taxon>
        <taxon>Eumeta</taxon>
    </lineage>
</organism>
<evidence type="ECO:0000313" key="3">
    <source>
        <dbReference type="Proteomes" id="UP000299102"/>
    </source>
</evidence>
<reference evidence="2 3" key="1">
    <citation type="journal article" date="2019" name="Commun. Biol.">
        <title>The bagworm genome reveals a unique fibroin gene that provides high tensile strength.</title>
        <authorList>
            <person name="Kono N."/>
            <person name="Nakamura H."/>
            <person name="Ohtoshi R."/>
            <person name="Tomita M."/>
            <person name="Numata K."/>
            <person name="Arakawa K."/>
        </authorList>
    </citation>
    <scope>NUCLEOTIDE SEQUENCE [LARGE SCALE GENOMIC DNA]</scope>
</reference>